<feature type="transmembrane region" description="Helical" evidence="1">
    <location>
        <begin position="168"/>
        <end position="186"/>
    </location>
</feature>
<feature type="transmembrane region" description="Helical" evidence="1">
    <location>
        <begin position="291"/>
        <end position="309"/>
    </location>
</feature>
<keyword evidence="1" id="KW-1133">Transmembrane helix</keyword>
<evidence type="ECO:0000313" key="3">
    <source>
        <dbReference type="Proteomes" id="UP000031972"/>
    </source>
</evidence>
<feature type="transmembrane region" description="Helical" evidence="1">
    <location>
        <begin position="20"/>
        <end position="42"/>
    </location>
</feature>
<accession>A0A0C2VPM5</accession>
<sequence length="378" mass="44097">MQYTLFTDRLKKDWRYQKGILSSVIDWTIVLYLIIPAIFFSGLYYRSLWIDPPVWFTLINWTGCGLLFFFLSLSSKWRTYLYEADTVYLAKRPEWIRKLLQSGFFYNLCTSFFFSLVVSLLFLPFTIGILTLSLLQIVLLLLMLTIIRTTCKLFLSWIDFYAAGSRNTLMTAGFLLAAAFGIALVLTGITMFPVLMILFIPLGFWWLKRLFNRTMADPKWLPNHGLQEAKWKVRWIRLVFTLSKEVETPPHTKSRKRPLLFRKSTRILKPITPVTGMLELFLKHHLRNRKFIYYYVRILGLIVLSAFLIPMGWLFAAAAALLAAGCVTIHKLMWETLIDKHSIGVKYRYDKSYEQAKNWTAVAMLTPIMVIAMVTLLT</sequence>
<name>A0A0C2VPM5_9BACL</name>
<feature type="transmembrane region" description="Helical" evidence="1">
    <location>
        <begin position="129"/>
        <end position="147"/>
    </location>
</feature>
<feature type="transmembrane region" description="Helical" evidence="1">
    <location>
        <begin position="315"/>
        <end position="338"/>
    </location>
</feature>
<evidence type="ECO:0000313" key="2">
    <source>
        <dbReference type="EMBL" id="KIL46391.1"/>
    </source>
</evidence>
<dbReference type="Pfam" id="PF05975">
    <property type="entry name" value="EcsB"/>
    <property type="match status" value="1"/>
</dbReference>
<feature type="transmembrane region" description="Helical" evidence="1">
    <location>
        <begin position="54"/>
        <end position="73"/>
    </location>
</feature>
<feature type="transmembrane region" description="Helical" evidence="1">
    <location>
        <begin position="192"/>
        <end position="211"/>
    </location>
</feature>
<organism evidence="2 3">
    <name type="scientific">Jeotgalibacillus campisalis</name>
    <dbReference type="NCBI Taxonomy" id="220754"/>
    <lineage>
        <taxon>Bacteria</taxon>
        <taxon>Bacillati</taxon>
        <taxon>Bacillota</taxon>
        <taxon>Bacilli</taxon>
        <taxon>Bacillales</taxon>
        <taxon>Caryophanaceae</taxon>
        <taxon>Jeotgalibacillus</taxon>
    </lineage>
</organism>
<protein>
    <submittedName>
        <fullName evidence="2">Uncharacterized protein</fullName>
    </submittedName>
</protein>
<evidence type="ECO:0000256" key="1">
    <source>
        <dbReference type="SAM" id="Phobius"/>
    </source>
</evidence>
<gene>
    <name evidence="2" type="ORF">KR50_30660</name>
</gene>
<keyword evidence="3" id="KW-1185">Reference proteome</keyword>
<proteinExistence type="predicted"/>
<dbReference type="RefSeq" id="WP_041060216.1">
    <property type="nucleotide sequence ID" value="NZ_JXRR01000017.1"/>
</dbReference>
<dbReference type="Proteomes" id="UP000031972">
    <property type="component" value="Unassembled WGS sequence"/>
</dbReference>
<dbReference type="EMBL" id="JXRR01000017">
    <property type="protein sequence ID" value="KIL46391.1"/>
    <property type="molecule type" value="Genomic_DNA"/>
</dbReference>
<dbReference type="AlphaFoldDB" id="A0A0C2VPM5"/>
<keyword evidence="1" id="KW-0472">Membrane</keyword>
<dbReference type="InterPro" id="IPR010288">
    <property type="entry name" value="EcsB_ABC"/>
</dbReference>
<dbReference type="PATRIC" id="fig|220754.4.peg.3078"/>
<feature type="transmembrane region" description="Helical" evidence="1">
    <location>
        <begin position="104"/>
        <end position="123"/>
    </location>
</feature>
<keyword evidence="1" id="KW-0812">Transmembrane</keyword>
<dbReference type="OrthoDB" id="2448479at2"/>
<dbReference type="GO" id="GO:0016020">
    <property type="term" value="C:membrane"/>
    <property type="evidence" value="ECO:0007669"/>
    <property type="project" value="InterPro"/>
</dbReference>
<reference evidence="2 3" key="1">
    <citation type="submission" date="2015-01" db="EMBL/GenBank/DDBJ databases">
        <title>Jeotgalibacillus campisalis genome sequencing.</title>
        <authorList>
            <person name="Goh K.M."/>
            <person name="Chan K.-G."/>
            <person name="Yaakop A.S."/>
            <person name="Ee R."/>
            <person name="Gan H.M."/>
            <person name="Chan C.S."/>
        </authorList>
    </citation>
    <scope>NUCLEOTIDE SEQUENCE [LARGE SCALE GENOMIC DNA]</scope>
    <source>
        <strain evidence="2 3">SF-57</strain>
    </source>
</reference>
<feature type="transmembrane region" description="Helical" evidence="1">
    <location>
        <begin position="359"/>
        <end position="377"/>
    </location>
</feature>
<comment type="caution">
    <text evidence="2">The sequence shown here is derived from an EMBL/GenBank/DDBJ whole genome shotgun (WGS) entry which is preliminary data.</text>
</comment>